<comment type="similarity">
    <text evidence="1">Belongs to the glycosyltransferase group 1 family. Glycosyltransferase 4 subfamily.</text>
</comment>
<evidence type="ECO:0000256" key="2">
    <source>
        <dbReference type="ARBA" id="ARBA00022676"/>
    </source>
</evidence>
<dbReference type="Pfam" id="PF00534">
    <property type="entry name" value="Glycos_transf_1"/>
    <property type="match status" value="1"/>
</dbReference>
<dbReference type="CDD" id="cd03801">
    <property type="entry name" value="GT4_PimA-like"/>
    <property type="match status" value="1"/>
</dbReference>
<evidence type="ECO:0000313" key="5">
    <source>
        <dbReference type="EMBL" id="QDT57886.1"/>
    </source>
</evidence>
<dbReference type="RefSeq" id="WP_145268657.1">
    <property type="nucleotide sequence ID" value="NZ_CP036272.1"/>
</dbReference>
<evidence type="ECO:0000256" key="3">
    <source>
        <dbReference type="ARBA" id="ARBA00022679"/>
    </source>
</evidence>
<reference evidence="5 6" key="1">
    <citation type="submission" date="2019-02" db="EMBL/GenBank/DDBJ databases">
        <title>Deep-cultivation of Planctomycetes and their phenomic and genomic characterization uncovers novel biology.</title>
        <authorList>
            <person name="Wiegand S."/>
            <person name="Jogler M."/>
            <person name="Boedeker C."/>
            <person name="Pinto D."/>
            <person name="Vollmers J."/>
            <person name="Rivas-Marin E."/>
            <person name="Kohn T."/>
            <person name="Peeters S.H."/>
            <person name="Heuer A."/>
            <person name="Rast P."/>
            <person name="Oberbeckmann S."/>
            <person name="Bunk B."/>
            <person name="Jeske O."/>
            <person name="Meyerdierks A."/>
            <person name="Storesund J.E."/>
            <person name="Kallscheuer N."/>
            <person name="Luecker S."/>
            <person name="Lage O.M."/>
            <person name="Pohl T."/>
            <person name="Merkel B.J."/>
            <person name="Hornburger P."/>
            <person name="Mueller R.-W."/>
            <person name="Bruemmer F."/>
            <person name="Labrenz M."/>
            <person name="Spormann A.M."/>
            <person name="Op den Camp H."/>
            <person name="Overmann J."/>
            <person name="Amann R."/>
            <person name="Jetten M.S.M."/>
            <person name="Mascher T."/>
            <person name="Medema M.H."/>
            <person name="Devos D.P."/>
            <person name="Kaster A.-K."/>
            <person name="Ovreas L."/>
            <person name="Rohde M."/>
            <person name="Galperin M.Y."/>
            <person name="Jogler C."/>
        </authorList>
    </citation>
    <scope>NUCLEOTIDE SEQUENCE [LARGE SCALE GENOMIC DNA]</scope>
    <source>
        <strain evidence="5 6">SV_7m_r</strain>
    </source>
</reference>
<proteinExistence type="inferred from homology"/>
<dbReference type="InterPro" id="IPR001296">
    <property type="entry name" value="Glyco_trans_1"/>
</dbReference>
<accession>A0A517SP34</accession>
<dbReference type="PANTHER" id="PTHR12526:SF640">
    <property type="entry name" value="COLANIC ACID BIOSYNTHESIS GLYCOSYLTRANSFERASE WCAL-RELATED"/>
    <property type="match status" value="1"/>
</dbReference>
<keyword evidence="3 5" id="KW-0808">Transferase</keyword>
<gene>
    <name evidence="5" type="primary">kanF</name>
    <name evidence="5" type="ORF">SV7mr_03710</name>
</gene>
<keyword evidence="2 5" id="KW-0328">Glycosyltransferase</keyword>
<dbReference type="EC" id="2.4.1.284" evidence="5"/>
<dbReference type="Gene3D" id="3.40.50.2000">
    <property type="entry name" value="Glycogen Phosphorylase B"/>
    <property type="match status" value="2"/>
</dbReference>
<dbReference type="SUPFAM" id="SSF53756">
    <property type="entry name" value="UDP-Glycosyltransferase/glycogen phosphorylase"/>
    <property type="match status" value="1"/>
</dbReference>
<evidence type="ECO:0000313" key="6">
    <source>
        <dbReference type="Proteomes" id="UP000315003"/>
    </source>
</evidence>
<dbReference type="PANTHER" id="PTHR12526">
    <property type="entry name" value="GLYCOSYLTRANSFERASE"/>
    <property type="match status" value="1"/>
</dbReference>
<dbReference type="Proteomes" id="UP000315003">
    <property type="component" value="Chromosome"/>
</dbReference>
<dbReference type="EMBL" id="CP036272">
    <property type="protein sequence ID" value="QDT57886.1"/>
    <property type="molecule type" value="Genomic_DNA"/>
</dbReference>
<evidence type="ECO:0000259" key="4">
    <source>
        <dbReference type="Pfam" id="PF00534"/>
    </source>
</evidence>
<dbReference type="GO" id="GO:0102318">
    <property type="term" value="F:2-deoxystreptamine glucosyltransferase activity"/>
    <property type="evidence" value="ECO:0007669"/>
    <property type="project" value="UniProtKB-EC"/>
</dbReference>
<name>A0A517SP34_9BACT</name>
<keyword evidence="6" id="KW-1185">Reference proteome</keyword>
<evidence type="ECO:0000256" key="1">
    <source>
        <dbReference type="ARBA" id="ARBA00009481"/>
    </source>
</evidence>
<organism evidence="5 6">
    <name type="scientific">Stieleria bergensis</name>
    <dbReference type="NCBI Taxonomy" id="2528025"/>
    <lineage>
        <taxon>Bacteria</taxon>
        <taxon>Pseudomonadati</taxon>
        <taxon>Planctomycetota</taxon>
        <taxon>Planctomycetia</taxon>
        <taxon>Pirellulales</taxon>
        <taxon>Pirellulaceae</taxon>
        <taxon>Stieleria</taxon>
    </lineage>
</organism>
<dbReference type="AlphaFoldDB" id="A0A517SP34"/>
<protein>
    <submittedName>
        <fullName evidence="5">2-deoxystreptamine glucosyltransferase</fullName>
        <ecNumber evidence="5">2.4.1.284</ecNumber>
    </submittedName>
</protein>
<sequence length="398" mass="43668">MSEQKRLLLVSKFAFYPPHWNAFALSCKRYGVRGSVIAAAPPELPKVHQQLGWVESEAASKEPFVDRIEHLPAGSRSSQRRWLAGVLNEIQADHIWLQQEPVEKLSMQVLAHYQNDPRPVIASAVCENLFRRRNVFKRYGRTRRWRRLDALLATATPSIEAIQNAGMPKRVPATPLVAGMEGPTSIPTALDLNELQIGIAPKPDDFVVGFAGRIVEQKGWGVLLEAVARLPETFKVAFAGCGDQSQQLKQRAMEAGLRGRVAVAGSLPKDQLWRFYRAVNCVAVPSMTRPKWKEQFGGVLADAMAVGVPLIGSDSGAIPEVIGSAGVIVPEGDVQSLSRAIKQLAESPETRRRLSLQGRLRYDSEFSMSAYADKVAQGVGLQHADAVSPDLDVGRRVA</sequence>
<dbReference type="PROSITE" id="PS51257">
    <property type="entry name" value="PROKAR_LIPOPROTEIN"/>
    <property type="match status" value="1"/>
</dbReference>
<feature type="domain" description="Glycosyl transferase family 1" evidence="4">
    <location>
        <begin position="201"/>
        <end position="359"/>
    </location>
</feature>
<dbReference type="OrthoDB" id="232381at2"/>